<evidence type="ECO:0000256" key="4">
    <source>
        <dbReference type="ARBA" id="ARBA00023306"/>
    </source>
</evidence>
<feature type="domain" description="Cyclin-like" evidence="7">
    <location>
        <begin position="133"/>
        <end position="217"/>
    </location>
</feature>
<evidence type="ECO:0000256" key="6">
    <source>
        <dbReference type="SAM" id="MobiDB-lite"/>
    </source>
</evidence>
<feature type="compositionally biased region" description="Polar residues" evidence="6">
    <location>
        <begin position="21"/>
        <end position="33"/>
    </location>
</feature>
<evidence type="ECO:0000313" key="10">
    <source>
        <dbReference type="Proteomes" id="UP001415857"/>
    </source>
</evidence>
<dbReference type="SMART" id="SM01332">
    <property type="entry name" value="Cyclin_C"/>
    <property type="match status" value="1"/>
</dbReference>
<dbReference type="GO" id="GO:0051301">
    <property type="term" value="P:cell division"/>
    <property type="evidence" value="ECO:0007669"/>
    <property type="project" value="UniProtKB-KW"/>
</dbReference>
<protein>
    <recommendedName>
        <fullName evidence="11">Cyclin A</fullName>
    </recommendedName>
</protein>
<dbReference type="InterPro" id="IPR048258">
    <property type="entry name" value="Cyclins_cyclin-box"/>
</dbReference>
<dbReference type="Proteomes" id="UP001415857">
    <property type="component" value="Unassembled WGS sequence"/>
</dbReference>
<evidence type="ECO:0008006" key="11">
    <source>
        <dbReference type="Google" id="ProtNLM"/>
    </source>
</evidence>
<dbReference type="InterPro" id="IPR006671">
    <property type="entry name" value="Cyclin_N"/>
</dbReference>
<feature type="domain" description="Cyclin C-terminal" evidence="8">
    <location>
        <begin position="226"/>
        <end position="347"/>
    </location>
</feature>
<gene>
    <name evidence="9" type="ORF">L1049_015489</name>
</gene>
<dbReference type="Pfam" id="PF02984">
    <property type="entry name" value="Cyclin_C"/>
    <property type="match status" value="1"/>
</dbReference>
<dbReference type="SMART" id="SM00385">
    <property type="entry name" value="CYCLIN"/>
    <property type="match status" value="2"/>
</dbReference>
<dbReference type="InterPro" id="IPR046965">
    <property type="entry name" value="Cyclin_A/B-like"/>
</dbReference>
<dbReference type="EMBL" id="JBBPBK010000004">
    <property type="protein sequence ID" value="KAK9287079.1"/>
    <property type="molecule type" value="Genomic_DNA"/>
</dbReference>
<dbReference type="InterPro" id="IPR036915">
    <property type="entry name" value="Cyclin-like_sf"/>
</dbReference>
<dbReference type="AlphaFoldDB" id="A0AAP0WZT3"/>
<comment type="similarity">
    <text evidence="1">Belongs to the cyclin family. Cyclin AB subfamily.</text>
</comment>
<comment type="caution">
    <text evidence="9">The sequence shown here is derived from an EMBL/GenBank/DDBJ whole genome shotgun (WGS) entry which is preliminary data.</text>
</comment>
<dbReference type="InterPro" id="IPR039361">
    <property type="entry name" value="Cyclin"/>
</dbReference>
<keyword evidence="4" id="KW-0131">Cell cycle</keyword>
<accession>A0AAP0WZT3</accession>
<organism evidence="9 10">
    <name type="scientific">Liquidambar formosana</name>
    <name type="common">Formosan gum</name>
    <dbReference type="NCBI Taxonomy" id="63359"/>
    <lineage>
        <taxon>Eukaryota</taxon>
        <taxon>Viridiplantae</taxon>
        <taxon>Streptophyta</taxon>
        <taxon>Embryophyta</taxon>
        <taxon>Tracheophyta</taxon>
        <taxon>Spermatophyta</taxon>
        <taxon>Magnoliopsida</taxon>
        <taxon>eudicotyledons</taxon>
        <taxon>Gunneridae</taxon>
        <taxon>Pentapetalae</taxon>
        <taxon>Saxifragales</taxon>
        <taxon>Altingiaceae</taxon>
        <taxon>Liquidambar</taxon>
    </lineage>
</organism>
<dbReference type="PROSITE" id="PS00292">
    <property type="entry name" value="CYCLINS"/>
    <property type="match status" value="1"/>
</dbReference>
<dbReference type="FunFam" id="1.10.472.10:FF:000013">
    <property type="entry name" value="Cyclin A1"/>
    <property type="match status" value="1"/>
</dbReference>
<dbReference type="PIRSF" id="PIRSF001771">
    <property type="entry name" value="Cyclin_A_B_D_E"/>
    <property type="match status" value="1"/>
</dbReference>
<reference evidence="9 10" key="1">
    <citation type="journal article" date="2024" name="Plant J.">
        <title>Genome sequences and population genomics reveal climatic adaptation and genomic divergence between two closely related sweetgum species.</title>
        <authorList>
            <person name="Xu W.Q."/>
            <person name="Ren C.Q."/>
            <person name="Zhang X.Y."/>
            <person name="Comes H.P."/>
            <person name="Liu X.H."/>
            <person name="Li Y.G."/>
            <person name="Kettle C.J."/>
            <person name="Jalonen R."/>
            <person name="Gaisberger H."/>
            <person name="Ma Y.Z."/>
            <person name="Qiu Y.X."/>
        </authorList>
    </citation>
    <scope>NUCLEOTIDE SEQUENCE [LARGE SCALE GENOMIC DNA]</scope>
    <source>
        <strain evidence="9">Hangzhou</strain>
    </source>
</reference>
<dbReference type="InterPro" id="IPR004367">
    <property type="entry name" value="Cyclin_C-dom"/>
</dbReference>
<evidence type="ECO:0000256" key="3">
    <source>
        <dbReference type="ARBA" id="ARBA00023127"/>
    </source>
</evidence>
<evidence type="ECO:0000259" key="8">
    <source>
        <dbReference type="SMART" id="SM01332"/>
    </source>
</evidence>
<feature type="region of interest" description="Disordered" evidence="6">
    <location>
        <begin position="49"/>
        <end position="86"/>
    </location>
</feature>
<evidence type="ECO:0000256" key="2">
    <source>
        <dbReference type="ARBA" id="ARBA00022618"/>
    </source>
</evidence>
<evidence type="ECO:0000313" key="9">
    <source>
        <dbReference type="EMBL" id="KAK9287079.1"/>
    </source>
</evidence>
<dbReference type="SUPFAM" id="SSF47954">
    <property type="entry name" value="Cyclin-like"/>
    <property type="match status" value="2"/>
</dbReference>
<evidence type="ECO:0000256" key="5">
    <source>
        <dbReference type="RuleBase" id="RU000383"/>
    </source>
</evidence>
<keyword evidence="10" id="KW-1185">Reference proteome</keyword>
<evidence type="ECO:0000259" key="7">
    <source>
        <dbReference type="SMART" id="SM00385"/>
    </source>
</evidence>
<feature type="region of interest" description="Disordered" evidence="6">
    <location>
        <begin position="1"/>
        <end position="34"/>
    </location>
</feature>
<dbReference type="InterPro" id="IPR013763">
    <property type="entry name" value="Cyclin-like_dom"/>
</dbReference>
<dbReference type="FunFam" id="1.10.472.10:FF:000167">
    <property type="entry name" value="Mitotic cyclin 6"/>
    <property type="match status" value="1"/>
</dbReference>
<proteinExistence type="inferred from homology"/>
<dbReference type="Pfam" id="PF00134">
    <property type="entry name" value="Cyclin_N"/>
    <property type="match status" value="1"/>
</dbReference>
<sequence length="404" mass="46382">MGEQENGVRTTRASKKRAYASTASAIQSQQLPTTKKRVALGELTNLPNILQTQNSDLDTQKPKRRLKKKNQEPTKPEIVVKSSDDDPQKCVYASGIYEHLHSLEMEEKRRPLPDYMEKIQNDITAVMREILVDWLVEVAEEYKLVSDTLYLAISYIDRFLSSHALGRSKLQLLGVSCMLVASKYEEISPPHVEDFCYVTDNTYTKEEVVNMERDVLKFLNFEMGTPTTKTFLRQVTLKILLSPNLQFEFLGCYLAELSLLDYRCVRFLPSMVAASAIFLSRFTIQPNTHPWSLALQRYSGYRSFELKECVLAIHELQLSRRGSSLREVRDKYMHHKANRPVNSSDPVHQAARPNTEWSITLAVIRTGDRINPQYFCYSRTEEKTIKRETEGGNCTAAIGNRPNR</sequence>
<dbReference type="GO" id="GO:0016538">
    <property type="term" value="F:cyclin-dependent protein serine/threonine kinase regulator activity"/>
    <property type="evidence" value="ECO:0007669"/>
    <property type="project" value="InterPro"/>
</dbReference>
<dbReference type="PANTHER" id="PTHR10177">
    <property type="entry name" value="CYCLINS"/>
    <property type="match status" value="1"/>
</dbReference>
<keyword evidence="2" id="KW-0132">Cell division</keyword>
<feature type="domain" description="Cyclin-like" evidence="7">
    <location>
        <begin position="230"/>
        <end position="315"/>
    </location>
</feature>
<dbReference type="GO" id="GO:0044772">
    <property type="term" value="P:mitotic cell cycle phase transition"/>
    <property type="evidence" value="ECO:0007669"/>
    <property type="project" value="InterPro"/>
</dbReference>
<evidence type="ECO:0000256" key="1">
    <source>
        <dbReference type="ARBA" id="ARBA00006955"/>
    </source>
</evidence>
<name>A0AAP0WZT3_LIQFO</name>
<dbReference type="Gene3D" id="1.10.472.10">
    <property type="entry name" value="Cyclin-like"/>
    <property type="match status" value="2"/>
</dbReference>
<keyword evidence="3 5" id="KW-0195">Cyclin</keyword>